<evidence type="ECO:0000313" key="3">
    <source>
        <dbReference type="Proteomes" id="UP001295794"/>
    </source>
</evidence>
<keyword evidence="3" id="KW-1185">Reference proteome</keyword>
<dbReference type="AlphaFoldDB" id="A0AAD2HSW9"/>
<dbReference type="EMBL" id="CAVNYO010000444">
    <property type="protein sequence ID" value="CAK5281257.1"/>
    <property type="molecule type" value="Genomic_DNA"/>
</dbReference>
<evidence type="ECO:0000313" key="1">
    <source>
        <dbReference type="EMBL" id="CAK5265380.1"/>
    </source>
</evidence>
<reference evidence="2" key="1">
    <citation type="submission" date="2023-11" db="EMBL/GenBank/DDBJ databases">
        <authorList>
            <person name="De Vega J J."/>
            <person name="De Vega J J."/>
        </authorList>
    </citation>
    <scope>NUCLEOTIDE SEQUENCE</scope>
</reference>
<gene>
    <name evidence="2" type="ORF">MYCIT1_LOCUS32244</name>
    <name evidence="1" type="ORF">MYCIT1_LOCUS6323</name>
</gene>
<evidence type="ECO:0000313" key="2">
    <source>
        <dbReference type="EMBL" id="CAK5281257.1"/>
    </source>
</evidence>
<protein>
    <submittedName>
        <fullName evidence="2">Uncharacterized protein</fullName>
    </submittedName>
</protein>
<organism evidence="2 3">
    <name type="scientific">Mycena citricolor</name>
    <dbReference type="NCBI Taxonomy" id="2018698"/>
    <lineage>
        <taxon>Eukaryota</taxon>
        <taxon>Fungi</taxon>
        <taxon>Dikarya</taxon>
        <taxon>Basidiomycota</taxon>
        <taxon>Agaricomycotina</taxon>
        <taxon>Agaricomycetes</taxon>
        <taxon>Agaricomycetidae</taxon>
        <taxon>Agaricales</taxon>
        <taxon>Marasmiineae</taxon>
        <taxon>Mycenaceae</taxon>
        <taxon>Mycena</taxon>
    </lineage>
</organism>
<sequence length="114" mass="12694">MIPENVWHVWIQVGQVCALHAQHHDPSASAGDSPPTPQTYWSHSASQTCFVRCFRAHFRPRSQRCPDRHHAVLGTKVKKRRLACCMGQREKGIFSVSFVRTAAQSSASSPPTDG</sequence>
<dbReference type="Proteomes" id="UP001295794">
    <property type="component" value="Unassembled WGS sequence"/>
</dbReference>
<comment type="caution">
    <text evidence="2">The sequence shown here is derived from an EMBL/GenBank/DDBJ whole genome shotgun (WGS) entry which is preliminary data.</text>
</comment>
<proteinExistence type="predicted"/>
<dbReference type="EMBL" id="CAVNYO010000088">
    <property type="protein sequence ID" value="CAK5265380.1"/>
    <property type="molecule type" value="Genomic_DNA"/>
</dbReference>
<name>A0AAD2HSW9_9AGAR</name>
<accession>A0AAD2HSW9</accession>